<dbReference type="STRING" id="568816.Acin_2183"/>
<dbReference type="RefSeq" id="WP_009015409.1">
    <property type="nucleotide sequence ID" value="NC_016077.1"/>
</dbReference>
<dbReference type="EMBL" id="CP003058">
    <property type="protein sequence ID" value="AEQ23379.1"/>
    <property type="molecule type" value="Genomic_DNA"/>
</dbReference>
<dbReference type="KEGG" id="ain:Acin_2183"/>
<reference evidence="1 2" key="1">
    <citation type="journal article" date="2011" name="J. Bacteriol.">
        <title>Complete genome sequence of Acidaminococcus intestini RYC-MR95, a Gram-negative bacterium from the phylum Firmicutes.</title>
        <authorList>
            <person name="D'Auria G."/>
            <person name="Galan J.C."/>
            <person name="Rodriguez-Alcayna M."/>
            <person name="Moya A."/>
            <person name="Baquero F."/>
            <person name="Latorre A."/>
        </authorList>
    </citation>
    <scope>NUCLEOTIDE SEQUENCE [LARGE SCALE GENOMIC DNA]</scope>
    <source>
        <strain evidence="1 2">RyC-MR95</strain>
    </source>
</reference>
<protein>
    <recommendedName>
        <fullName evidence="3">Coenzyme PQQ synthesis protein D (PqqD)</fullName>
    </recommendedName>
</protein>
<dbReference type="InterPro" id="IPR008792">
    <property type="entry name" value="PQQD"/>
</dbReference>
<keyword evidence="2" id="KW-1185">Reference proteome</keyword>
<evidence type="ECO:0008006" key="3">
    <source>
        <dbReference type="Google" id="ProtNLM"/>
    </source>
</evidence>
<dbReference type="InterPro" id="IPR041881">
    <property type="entry name" value="PqqD_sf"/>
</dbReference>
<dbReference type="Pfam" id="PF05402">
    <property type="entry name" value="PqqD"/>
    <property type="match status" value="1"/>
</dbReference>
<dbReference type="Gene3D" id="1.10.10.1150">
    <property type="entry name" value="Coenzyme PQQ synthesis protein D (PqqD)"/>
    <property type="match status" value="1"/>
</dbReference>
<name>G4Q5T3_ACIIR</name>
<dbReference type="GeneID" id="92879362"/>
<evidence type="ECO:0000313" key="2">
    <source>
        <dbReference type="Proteomes" id="UP000007093"/>
    </source>
</evidence>
<dbReference type="PATRIC" id="fig|568816.4.peg.2116"/>
<gene>
    <name evidence="1" type="ordered locus">Acin_2183</name>
</gene>
<dbReference type="HOGENOM" id="CLU_150513_0_0_9"/>
<organism evidence="1 2">
    <name type="scientific">Acidaminococcus intestini (strain RyC-MR95)</name>
    <dbReference type="NCBI Taxonomy" id="568816"/>
    <lineage>
        <taxon>Bacteria</taxon>
        <taxon>Bacillati</taxon>
        <taxon>Bacillota</taxon>
        <taxon>Negativicutes</taxon>
        <taxon>Acidaminococcales</taxon>
        <taxon>Acidaminococcaceae</taxon>
        <taxon>Acidaminococcus</taxon>
    </lineage>
</organism>
<dbReference type="Proteomes" id="UP000007093">
    <property type="component" value="Chromosome"/>
</dbReference>
<proteinExistence type="predicted"/>
<sequence>MKKEKENYLDRIPCHTSGYRWTRDEGGLVTIHVVHRGFFARLAQDFFNRPSVSHIDLDAFGSALWLSMDGKKNVGDLAQMMESRFGKQVYPLYERLIVFLQMLVQQQFITWKKI</sequence>
<dbReference type="eggNOG" id="ENOG5030UUE">
    <property type="taxonomic scope" value="Bacteria"/>
</dbReference>
<dbReference type="AlphaFoldDB" id="G4Q5T3"/>
<dbReference type="InParanoid" id="G4Q5T3"/>
<accession>G4Q5T3</accession>
<evidence type="ECO:0000313" key="1">
    <source>
        <dbReference type="EMBL" id="AEQ23379.1"/>
    </source>
</evidence>